<keyword evidence="2" id="KW-0418">Kinase</keyword>
<dbReference type="GO" id="GO:0004672">
    <property type="term" value="F:protein kinase activity"/>
    <property type="evidence" value="ECO:0007669"/>
    <property type="project" value="InterPro"/>
</dbReference>
<evidence type="ECO:0000259" key="1">
    <source>
        <dbReference type="PROSITE" id="PS50011"/>
    </source>
</evidence>
<dbReference type="OrthoDB" id="2353542at2759"/>
<dbReference type="PROSITE" id="PS50011">
    <property type="entry name" value="PROTEIN_KINASE_DOM"/>
    <property type="match status" value="1"/>
</dbReference>
<evidence type="ECO:0000313" key="2">
    <source>
        <dbReference type="EMBL" id="KAF0522616.1"/>
    </source>
</evidence>
<dbReference type="SUPFAM" id="SSF56112">
    <property type="entry name" value="Protein kinase-like (PK-like)"/>
    <property type="match status" value="1"/>
</dbReference>
<reference evidence="2 3" key="1">
    <citation type="journal article" date="2019" name="Environ. Microbiol.">
        <title>At the nexus of three kingdoms: the genome of the mycorrhizal fungus Gigaspora margarita provides insights into plant, endobacterial and fungal interactions.</title>
        <authorList>
            <person name="Venice F."/>
            <person name="Ghignone S."/>
            <person name="Salvioli di Fossalunga A."/>
            <person name="Amselem J."/>
            <person name="Novero M."/>
            <person name="Xianan X."/>
            <person name="Sedzielewska Toro K."/>
            <person name="Morin E."/>
            <person name="Lipzen A."/>
            <person name="Grigoriev I.V."/>
            <person name="Henrissat B."/>
            <person name="Martin F.M."/>
            <person name="Bonfante P."/>
        </authorList>
    </citation>
    <scope>NUCLEOTIDE SEQUENCE [LARGE SCALE GENOMIC DNA]</scope>
    <source>
        <strain evidence="2 3">BEG34</strain>
    </source>
</reference>
<organism evidence="2 3">
    <name type="scientific">Gigaspora margarita</name>
    <dbReference type="NCBI Taxonomy" id="4874"/>
    <lineage>
        <taxon>Eukaryota</taxon>
        <taxon>Fungi</taxon>
        <taxon>Fungi incertae sedis</taxon>
        <taxon>Mucoromycota</taxon>
        <taxon>Glomeromycotina</taxon>
        <taxon>Glomeromycetes</taxon>
        <taxon>Diversisporales</taxon>
        <taxon>Gigasporaceae</taxon>
        <taxon>Gigaspora</taxon>
    </lineage>
</organism>
<dbReference type="EMBL" id="WTPW01000326">
    <property type="protein sequence ID" value="KAF0522616.1"/>
    <property type="molecule type" value="Genomic_DNA"/>
</dbReference>
<dbReference type="Gene3D" id="1.10.510.10">
    <property type="entry name" value="Transferase(Phosphotransferase) domain 1"/>
    <property type="match status" value="1"/>
</dbReference>
<protein>
    <submittedName>
        <fullName evidence="2">Kinase-like domain-containing protein</fullName>
    </submittedName>
</protein>
<dbReference type="InterPro" id="IPR011009">
    <property type="entry name" value="Kinase-like_dom_sf"/>
</dbReference>
<sequence>MSNNLLRNLPYVDPKCLQSKYPYEINKKSNIYSIGILLWVISSGRPPFETTYQFSELAFNILNGAREDPIEGTPMAYVNLYTRTV</sequence>
<gene>
    <name evidence="2" type="ORF">F8M41_015508</name>
</gene>
<comment type="caution">
    <text evidence="2">The sequence shown here is derived from an EMBL/GenBank/DDBJ whole genome shotgun (WGS) entry which is preliminary data.</text>
</comment>
<accession>A0A8H4ENA1</accession>
<proteinExistence type="predicted"/>
<keyword evidence="2" id="KW-0808">Transferase</keyword>
<dbReference type="InterPro" id="IPR000719">
    <property type="entry name" value="Prot_kinase_dom"/>
</dbReference>
<keyword evidence="3" id="KW-1185">Reference proteome</keyword>
<dbReference type="GO" id="GO:0005524">
    <property type="term" value="F:ATP binding"/>
    <property type="evidence" value="ECO:0007669"/>
    <property type="project" value="InterPro"/>
</dbReference>
<dbReference type="AlphaFoldDB" id="A0A8H4ENA1"/>
<feature type="domain" description="Protein kinase" evidence="1">
    <location>
        <begin position="1"/>
        <end position="85"/>
    </location>
</feature>
<name>A0A8H4ENA1_GIGMA</name>
<evidence type="ECO:0000313" key="3">
    <source>
        <dbReference type="Proteomes" id="UP000439903"/>
    </source>
</evidence>
<dbReference type="Proteomes" id="UP000439903">
    <property type="component" value="Unassembled WGS sequence"/>
</dbReference>